<sequence length="141" mass="16648">MQCYREVVKMDSISENRELPKLYITQPDLAEPKRTMQSRYHSVSAYDKPRQSQDIPDQYISKKQLENKTFNEMTILEKVIYFASMPFHVPRVKCELITERKKYIGLIDDYQNDMVIIKVASKPRPISIPLKQIKEIHMVGL</sequence>
<dbReference type="AlphaFoldDB" id="A0A5Q2TND5"/>
<dbReference type="EMBL" id="CP045915">
    <property type="protein sequence ID" value="QGH35602.1"/>
    <property type="molecule type" value="Genomic_DNA"/>
</dbReference>
<evidence type="ECO:0000313" key="2">
    <source>
        <dbReference type="EMBL" id="QGH35602.1"/>
    </source>
</evidence>
<gene>
    <name evidence="2" type="ORF">GI584_16800</name>
</gene>
<evidence type="ECO:0000313" key="3">
    <source>
        <dbReference type="Proteomes" id="UP000339690"/>
    </source>
</evidence>
<feature type="region of interest" description="Disordered" evidence="1">
    <location>
        <begin position="33"/>
        <end position="57"/>
    </location>
</feature>
<dbReference type="InterPro" id="IPR025439">
    <property type="entry name" value="Spore_coat_CotO"/>
</dbReference>
<reference evidence="2 3" key="1">
    <citation type="submission" date="2019-11" db="EMBL/GenBank/DDBJ databases">
        <title>Gracilibacillus salitolerans sp. nov., a moderate halophile isolated from a saline soil in northwest China.</title>
        <authorList>
            <person name="Gan L."/>
        </authorList>
    </citation>
    <scope>NUCLEOTIDE SEQUENCE [LARGE SCALE GENOMIC DNA]</scope>
    <source>
        <strain evidence="2 3">SCU50</strain>
    </source>
</reference>
<proteinExistence type="predicted"/>
<organism evidence="2 3">
    <name type="scientific">Gracilibacillus salitolerans</name>
    <dbReference type="NCBI Taxonomy" id="2663022"/>
    <lineage>
        <taxon>Bacteria</taxon>
        <taxon>Bacillati</taxon>
        <taxon>Bacillota</taxon>
        <taxon>Bacilli</taxon>
        <taxon>Bacillales</taxon>
        <taxon>Bacillaceae</taxon>
        <taxon>Gracilibacillus</taxon>
    </lineage>
</organism>
<evidence type="ECO:0000256" key="1">
    <source>
        <dbReference type="SAM" id="MobiDB-lite"/>
    </source>
</evidence>
<keyword evidence="3" id="KW-1185">Reference proteome</keyword>
<name>A0A5Q2TND5_9BACI</name>
<dbReference type="Proteomes" id="UP000339690">
    <property type="component" value="Chromosome"/>
</dbReference>
<accession>A0A5Q2TND5</accession>
<dbReference type="KEGG" id="grc:GI584_16800"/>
<protein>
    <recommendedName>
        <fullName evidence="4">Spore coat protein CotO</fullName>
    </recommendedName>
</protein>
<dbReference type="Pfam" id="PF14153">
    <property type="entry name" value="Spore_coat_CotO"/>
    <property type="match status" value="1"/>
</dbReference>
<evidence type="ECO:0008006" key="4">
    <source>
        <dbReference type="Google" id="ProtNLM"/>
    </source>
</evidence>